<feature type="compositionally biased region" description="Acidic residues" evidence="1">
    <location>
        <begin position="51"/>
        <end position="60"/>
    </location>
</feature>
<evidence type="ECO:0000313" key="3">
    <source>
        <dbReference type="Proteomes" id="UP000294933"/>
    </source>
</evidence>
<organism evidence="2 3">
    <name type="scientific">Rickenella mellea</name>
    <dbReference type="NCBI Taxonomy" id="50990"/>
    <lineage>
        <taxon>Eukaryota</taxon>
        <taxon>Fungi</taxon>
        <taxon>Dikarya</taxon>
        <taxon>Basidiomycota</taxon>
        <taxon>Agaricomycotina</taxon>
        <taxon>Agaricomycetes</taxon>
        <taxon>Hymenochaetales</taxon>
        <taxon>Rickenellaceae</taxon>
        <taxon>Rickenella</taxon>
    </lineage>
</organism>
<protein>
    <submittedName>
        <fullName evidence="2">Uncharacterized protein</fullName>
    </submittedName>
</protein>
<evidence type="ECO:0000313" key="2">
    <source>
        <dbReference type="EMBL" id="TDL18806.1"/>
    </source>
</evidence>
<reference evidence="2 3" key="1">
    <citation type="submission" date="2018-06" db="EMBL/GenBank/DDBJ databases">
        <title>A transcriptomic atlas of mushroom development highlights an independent origin of complex multicellularity.</title>
        <authorList>
            <consortium name="DOE Joint Genome Institute"/>
            <person name="Krizsan K."/>
            <person name="Almasi E."/>
            <person name="Merenyi Z."/>
            <person name="Sahu N."/>
            <person name="Viragh M."/>
            <person name="Koszo T."/>
            <person name="Mondo S."/>
            <person name="Kiss B."/>
            <person name="Balint B."/>
            <person name="Kues U."/>
            <person name="Barry K."/>
            <person name="Hegedus J.C."/>
            <person name="Henrissat B."/>
            <person name="Johnson J."/>
            <person name="Lipzen A."/>
            <person name="Ohm R."/>
            <person name="Nagy I."/>
            <person name="Pangilinan J."/>
            <person name="Yan J."/>
            <person name="Xiong Y."/>
            <person name="Grigoriev I.V."/>
            <person name="Hibbett D.S."/>
            <person name="Nagy L.G."/>
        </authorList>
    </citation>
    <scope>NUCLEOTIDE SEQUENCE [LARGE SCALE GENOMIC DNA]</scope>
    <source>
        <strain evidence="2 3">SZMC22713</strain>
    </source>
</reference>
<name>A0A4Y7PUV0_9AGAM</name>
<evidence type="ECO:0000256" key="1">
    <source>
        <dbReference type="SAM" id="MobiDB-lite"/>
    </source>
</evidence>
<dbReference type="VEuPathDB" id="FungiDB:BD410DRAFT_459805"/>
<accession>A0A4Y7PUV0</accession>
<gene>
    <name evidence="2" type="ORF">BD410DRAFT_459805</name>
</gene>
<dbReference type="AlphaFoldDB" id="A0A4Y7PUV0"/>
<dbReference type="Proteomes" id="UP000294933">
    <property type="component" value="Unassembled WGS sequence"/>
</dbReference>
<keyword evidence="3" id="KW-1185">Reference proteome</keyword>
<feature type="region of interest" description="Disordered" evidence="1">
    <location>
        <begin position="1"/>
        <end position="24"/>
    </location>
</feature>
<proteinExistence type="predicted"/>
<dbReference type="EMBL" id="ML170203">
    <property type="protein sequence ID" value="TDL18806.1"/>
    <property type="molecule type" value="Genomic_DNA"/>
</dbReference>
<sequence>MMIGAHTGVESVDRRHGQPLTPSGFSCRVGHFKSHCEDEHRRRRKAGDAIIQDEDLDEPDLSSSSKVQKLGGLSLPNRSIFHRTRSEPRVSEACALRVSRFSGPIASLGQDQTRRK</sequence>
<feature type="region of interest" description="Disordered" evidence="1">
    <location>
        <begin position="36"/>
        <end position="75"/>
    </location>
</feature>